<gene>
    <name evidence="2" type="ORF">AV274_3743</name>
</gene>
<sequence length="149" mass="16856">MSANNTFSLLNETEGSDTSYRNVHLTRHIHFLPGMAWSDTLKEDFGYEPDTAPEPVVKEVEVVEIVEEKAPAKKSKKGKKPAQQKPEDVDLDTLFKEMGVELNETVDIKSEDTKKEPERKKQAKKNSKAASIIANETAQRRNMKKKGKK</sequence>
<feature type="region of interest" description="Disordered" evidence="1">
    <location>
        <begin position="102"/>
        <end position="149"/>
    </location>
</feature>
<accession>A0A196SBK8</accession>
<dbReference type="Proteomes" id="UP000078348">
    <property type="component" value="Unassembled WGS sequence"/>
</dbReference>
<name>A0A196SBK8_BLAHN</name>
<protein>
    <submittedName>
        <fullName evidence="2">Uncharacterized protein</fullName>
    </submittedName>
</protein>
<keyword evidence="3" id="KW-1185">Reference proteome</keyword>
<feature type="compositionally biased region" description="Basic residues" evidence="1">
    <location>
        <begin position="72"/>
        <end position="82"/>
    </location>
</feature>
<evidence type="ECO:0000313" key="3">
    <source>
        <dbReference type="Proteomes" id="UP000078348"/>
    </source>
</evidence>
<reference evidence="2 3" key="1">
    <citation type="submission" date="2016-05" db="EMBL/GenBank/DDBJ databases">
        <title>Nuclear genome of Blastocystis sp. subtype 1 NandII.</title>
        <authorList>
            <person name="Gentekaki E."/>
            <person name="Curtis B."/>
            <person name="Stairs C."/>
            <person name="Eme L."/>
            <person name="Herman E."/>
            <person name="Klimes V."/>
            <person name="Arias M.C."/>
            <person name="Elias M."/>
            <person name="Hilliou F."/>
            <person name="Klute M."/>
            <person name="Malik S.-B."/>
            <person name="Pightling A."/>
            <person name="Rachubinski R."/>
            <person name="Salas D."/>
            <person name="Schlacht A."/>
            <person name="Suga H."/>
            <person name="Archibald J."/>
            <person name="Ball S.G."/>
            <person name="Clark G."/>
            <person name="Dacks J."/>
            <person name="Van Der Giezen M."/>
            <person name="Tsaousis A."/>
            <person name="Roger A."/>
        </authorList>
    </citation>
    <scope>NUCLEOTIDE SEQUENCE [LARGE SCALE GENOMIC DNA]</scope>
    <source>
        <strain evidence="3">ATCC 50177 / NandII</strain>
    </source>
</reference>
<dbReference type="EMBL" id="LXWW01000238">
    <property type="protein sequence ID" value="OAO14440.1"/>
    <property type="molecule type" value="Genomic_DNA"/>
</dbReference>
<proteinExistence type="predicted"/>
<evidence type="ECO:0000313" key="2">
    <source>
        <dbReference type="EMBL" id="OAO14440.1"/>
    </source>
</evidence>
<dbReference type="AlphaFoldDB" id="A0A196SBK8"/>
<comment type="caution">
    <text evidence="2">The sequence shown here is derived from an EMBL/GenBank/DDBJ whole genome shotgun (WGS) entry which is preliminary data.</text>
</comment>
<evidence type="ECO:0000256" key="1">
    <source>
        <dbReference type="SAM" id="MobiDB-lite"/>
    </source>
</evidence>
<organism evidence="2 3">
    <name type="scientific">Blastocystis sp. subtype 1 (strain ATCC 50177 / NandII)</name>
    <dbReference type="NCBI Taxonomy" id="478820"/>
    <lineage>
        <taxon>Eukaryota</taxon>
        <taxon>Sar</taxon>
        <taxon>Stramenopiles</taxon>
        <taxon>Bigyra</taxon>
        <taxon>Opalozoa</taxon>
        <taxon>Opalinata</taxon>
        <taxon>Blastocystidae</taxon>
        <taxon>Blastocystis</taxon>
    </lineage>
</organism>
<feature type="region of interest" description="Disordered" evidence="1">
    <location>
        <begin position="68"/>
        <end position="90"/>
    </location>
</feature>
<feature type="compositionally biased region" description="Basic and acidic residues" evidence="1">
    <location>
        <begin position="106"/>
        <end position="120"/>
    </location>
</feature>